<evidence type="ECO:0000256" key="6">
    <source>
        <dbReference type="ARBA" id="ARBA00022989"/>
    </source>
</evidence>
<dbReference type="RefSeq" id="WP_047251450.1">
    <property type="nucleotide sequence ID" value="NZ_CP011367.1"/>
</dbReference>
<dbReference type="PATRIC" id="fig|106634.4.peg.1904"/>
<keyword evidence="5 8" id="KW-0812">Transmembrane</keyword>
<feature type="transmembrane region" description="Helical" evidence="8">
    <location>
        <begin position="77"/>
        <end position="96"/>
    </location>
</feature>
<comment type="subcellular location">
    <subcellularLocation>
        <location evidence="1">Cell membrane</location>
        <topology evidence="1">Multi-pass membrane protein</topology>
    </subcellularLocation>
</comment>
<keyword evidence="7 8" id="KW-0472">Membrane</keyword>
<dbReference type="OrthoDB" id="108054at2"/>
<gene>
    <name evidence="10" type="ORF">TVD_09295</name>
</gene>
<evidence type="ECO:0000256" key="3">
    <source>
        <dbReference type="ARBA" id="ARBA00022676"/>
    </source>
</evidence>
<keyword evidence="11" id="KW-1185">Reference proteome</keyword>
<dbReference type="EMBL" id="CP011367">
    <property type="protein sequence ID" value="AKJ95538.1"/>
    <property type="molecule type" value="Genomic_DNA"/>
</dbReference>
<protein>
    <recommendedName>
        <fullName evidence="9">Glycosyltransferase RgtA/B/C/D-like domain-containing protein</fullName>
    </recommendedName>
</protein>
<organism evidence="10 11">
    <name type="scientific">Thioalkalivibrio versutus</name>
    <dbReference type="NCBI Taxonomy" id="106634"/>
    <lineage>
        <taxon>Bacteria</taxon>
        <taxon>Pseudomonadati</taxon>
        <taxon>Pseudomonadota</taxon>
        <taxon>Gammaproteobacteria</taxon>
        <taxon>Chromatiales</taxon>
        <taxon>Ectothiorhodospiraceae</taxon>
        <taxon>Thioalkalivibrio</taxon>
    </lineage>
</organism>
<dbReference type="InterPro" id="IPR050297">
    <property type="entry name" value="LipidA_mod_glycosyltrf_83"/>
</dbReference>
<dbReference type="STRING" id="106634.TVD_09295"/>
<dbReference type="PANTHER" id="PTHR33908">
    <property type="entry name" value="MANNOSYLTRANSFERASE YKCB-RELATED"/>
    <property type="match status" value="1"/>
</dbReference>
<reference evidence="10 11" key="1">
    <citation type="submission" date="2015-04" db="EMBL/GenBank/DDBJ databases">
        <title>Complete Sequence for the Genome of the Thioalkalivibrio versutus D301.</title>
        <authorList>
            <person name="Mu T."/>
            <person name="Zhou J."/>
            <person name="Xu X."/>
        </authorList>
    </citation>
    <scope>NUCLEOTIDE SEQUENCE [LARGE SCALE GENOMIC DNA]</scope>
    <source>
        <strain evidence="10 11">D301</strain>
    </source>
</reference>
<feature type="transmembrane region" description="Helical" evidence="8">
    <location>
        <begin position="235"/>
        <end position="255"/>
    </location>
</feature>
<feature type="transmembrane region" description="Helical" evidence="8">
    <location>
        <begin position="190"/>
        <end position="208"/>
    </location>
</feature>
<keyword evidence="4" id="KW-0808">Transferase</keyword>
<dbReference type="InterPro" id="IPR038731">
    <property type="entry name" value="RgtA/B/C-like"/>
</dbReference>
<evidence type="ECO:0000256" key="4">
    <source>
        <dbReference type="ARBA" id="ARBA00022679"/>
    </source>
</evidence>
<feature type="domain" description="Glycosyltransferase RgtA/B/C/D-like" evidence="9">
    <location>
        <begin position="55"/>
        <end position="208"/>
    </location>
</feature>
<dbReference type="Proteomes" id="UP000064201">
    <property type="component" value="Chromosome"/>
</dbReference>
<evidence type="ECO:0000256" key="5">
    <source>
        <dbReference type="ARBA" id="ARBA00022692"/>
    </source>
</evidence>
<proteinExistence type="predicted"/>
<dbReference type="GO" id="GO:0016763">
    <property type="term" value="F:pentosyltransferase activity"/>
    <property type="evidence" value="ECO:0007669"/>
    <property type="project" value="TreeGrafter"/>
</dbReference>
<dbReference type="PANTHER" id="PTHR33908:SF11">
    <property type="entry name" value="MEMBRANE PROTEIN"/>
    <property type="match status" value="1"/>
</dbReference>
<evidence type="ECO:0000256" key="1">
    <source>
        <dbReference type="ARBA" id="ARBA00004651"/>
    </source>
</evidence>
<dbReference type="AlphaFoldDB" id="A0A0G3G2R4"/>
<name>A0A0G3G2R4_9GAMM</name>
<dbReference type="Pfam" id="PF13231">
    <property type="entry name" value="PMT_2"/>
    <property type="match status" value="1"/>
</dbReference>
<evidence type="ECO:0000259" key="9">
    <source>
        <dbReference type="Pfam" id="PF13231"/>
    </source>
</evidence>
<feature type="transmembrane region" description="Helical" evidence="8">
    <location>
        <begin position="267"/>
        <end position="288"/>
    </location>
</feature>
<keyword evidence="6 8" id="KW-1133">Transmembrane helix</keyword>
<accession>A0A0G3G2R4</accession>
<dbReference type="GO" id="GO:0005886">
    <property type="term" value="C:plasma membrane"/>
    <property type="evidence" value="ECO:0007669"/>
    <property type="project" value="UniProtKB-SubCell"/>
</dbReference>
<evidence type="ECO:0000313" key="10">
    <source>
        <dbReference type="EMBL" id="AKJ95538.1"/>
    </source>
</evidence>
<feature type="transmembrane region" description="Helical" evidence="8">
    <location>
        <begin position="319"/>
        <end position="341"/>
    </location>
</feature>
<evidence type="ECO:0000256" key="8">
    <source>
        <dbReference type="SAM" id="Phobius"/>
    </source>
</evidence>
<feature type="transmembrane region" description="Helical" evidence="8">
    <location>
        <begin position="12"/>
        <end position="33"/>
    </location>
</feature>
<keyword evidence="3" id="KW-0328">Glycosyltransferase</keyword>
<feature type="transmembrane region" description="Helical" evidence="8">
    <location>
        <begin position="102"/>
        <end position="122"/>
    </location>
</feature>
<dbReference type="GO" id="GO:0009103">
    <property type="term" value="P:lipopolysaccharide biosynthetic process"/>
    <property type="evidence" value="ECO:0007669"/>
    <property type="project" value="UniProtKB-ARBA"/>
</dbReference>
<sequence>MRPTPTSWPWLARHYGAILLAVLLVKIGMAWALPITGDEAYFLIWGHNPDLGYYDHPPMIGWWLGAILPLSDHPLAIRALGIFASMAPALAVFLWWRHTDPVRARLVSLLALFMPLFFIAVITATDTPLILFALLATGLAWLALRTGRAAYFLLAGLALGLAFLSKYFAVLLGIALGLHILLFARQHWRGLLLIILGVVPAVALNLYWNWDNCWYNVMFNVVNRHGDGGFDPGNWLTYAILLVYLFTPWLLWLYARQWRALAAGIRDHQLGVFLSAGLIPLILFALLAPFKSIGLHWLAAFAPFLLLPALFLARRSLTLGVWLSGALAVLHAVAILTLALMPVEWLKGQDRYADAVFYLAPESVAEVVGEYDADWHVFTRSYSRSAVLGYYAGREVGVFGAGSHYGRQDDLLTDFRALDGANLLYVPTRGELDPAHVEPFFDEVRIREVTIRGVAWTLAEGRGFDYAAYHDQVLQPVLDRYYDLPDWLPEGRCDFVERYTR</sequence>
<evidence type="ECO:0000313" key="11">
    <source>
        <dbReference type="Proteomes" id="UP000064201"/>
    </source>
</evidence>
<dbReference type="KEGG" id="tvr:TVD_09295"/>
<feature type="transmembrane region" description="Helical" evidence="8">
    <location>
        <begin position="150"/>
        <end position="183"/>
    </location>
</feature>
<keyword evidence="2" id="KW-1003">Cell membrane</keyword>
<evidence type="ECO:0000256" key="2">
    <source>
        <dbReference type="ARBA" id="ARBA00022475"/>
    </source>
</evidence>
<feature type="transmembrane region" description="Helical" evidence="8">
    <location>
        <begin position="294"/>
        <end position="312"/>
    </location>
</feature>
<evidence type="ECO:0000256" key="7">
    <source>
        <dbReference type="ARBA" id="ARBA00023136"/>
    </source>
</evidence>